<accession>A0ABP9TK01</accession>
<keyword evidence="1 2" id="KW-0238">DNA-binding</keyword>
<evidence type="ECO:0000313" key="4">
    <source>
        <dbReference type="EMBL" id="GAA5217915.1"/>
    </source>
</evidence>
<dbReference type="Pfam" id="PF00440">
    <property type="entry name" value="TetR_N"/>
    <property type="match status" value="1"/>
</dbReference>
<organism evidence="4 5">
    <name type="scientific">Streptomyces thinghirensis</name>
    <dbReference type="NCBI Taxonomy" id="551547"/>
    <lineage>
        <taxon>Bacteria</taxon>
        <taxon>Bacillati</taxon>
        <taxon>Actinomycetota</taxon>
        <taxon>Actinomycetes</taxon>
        <taxon>Kitasatosporales</taxon>
        <taxon>Streptomycetaceae</taxon>
        <taxon>Streptomyces</taxon>
    </lineage>
</organism>
<dbReference type="InterPro" id="IPR001647">
    <property type="entry name" value="HTH_TetR"/>
</dbReference>
<feature type="DNA-binding region" description="H-T-H motif" evidence="2">
    <location>
        <begin position="39"/>
        <end position="58"/>
    </location>
</feature>
<dbReference type="PANTHER" id="PTHR30055:SF146">
    <property type="entry name" value="HTH-TYPE TRANSCRIPTIONAL DUAL REGULATOR CECR"/>
    <property type="match status" value="1"/>
</dbReference>
<evidence type="ECO:0000256" key="2">
    <source>
        <dbReference type="PROSITE-ProRule" id="PRU00335"/>
    </source>
</evidence>
<name>A0ABP9TK01_9ACTN</name>
<gene>
    <name evidence="4" type="ORF">GCM10023323_76650</name>
</gene>
<dbReference type="RefSeq" id="WP_345638818.1">
    <property type="nucleotide sequence ID" value="NZ_BAABJR010000038.1"/>
</dbReference>
<evidence type="ECO:0000259" key="3">
    <source>
        <dbReference type="PROSITE" id="PS50977"/>
    </source>
</evidence>
<evidence type="ECO:0000313" key="5">
    <source>
        <dbReference type="Proteomes" id="UP001499878"/>
    </source>
</evidence>
<protein>
    <recommendedName>
        <fullName evidence="3">HTH tetR-type domain-containing protein</fullName>
    </recommendedName>
</protein>
<sequence length="219" mass="23937">MTTHVVLPHVPRPGPAEESRAIERAALRVFAREGCTRARLDTVAAEAGVAESTLLEHYPDRERLLLSVVLNSAASVAAALADIAERRLSTRTDLEADLIAFGRAWQRPLTEFPEHFALVRQLNAEIARLPANVLEVWRSAGPQRAEQALARGLAKVAERGLLDIEDPCRAAGHFVLLVATPVAQRSFHGALPLTDEETDELVTQGVRDFLRLYRSTAAG</sequence>
<dbReference type="InterPro" id="IPR009057">
    <property type="entry name" value="Homeodomain-like_sf"/>
</dbReference>
<proteinExistence type="predicted"/>
<comment type="caution">
    <text evidence="4">The sequence shown here is derived from an EMBL/GenBank/DDBJ whole genome shotgun (WGS) entry which is preliminary data.</text>
</comment>
<evidence type="ECO:0000256" key="1">
    <source>
        <dbReference type="ARBA" id="ARBA00023125"/>
    </source>
</evidence>
<feature type="domain" description="HTH tetR-type" evidence="3">
    <location>
        <begin position="16"/>
        <end position="76"/>
    </location>
</feature>
<dbReference type="EMBL" id="BAABJR010000038">
    <property type="protein sequence ID" value="GAA5217915.1"/>
    <property type="molecule type" value="Genomic_DNA"/>
</dbReference>
<dbReference type="InterPro" id="IPR050109">
    <property type="entry name" value="HTH-type_TetR-like_transc_reg"/>
</dbReference>
<dbReference type="SUPFAM" id="SSF46689">
    <property type="entry name" value="Homeodomain-like"/>
    <property type="match status" value="1"/>
</dbReference>
<dbReference type="Pfam" id="PF14246">
    <property type="entry name" value="TetR_C_7"/>
    <property type="match status" value="1"/>
</dbReference>
<dbReference type="PRINTS" id="PR00455">
    <property type="entry name" value="HTHTETR"/>
</dbReference>
<dbReference type="PANTHER" id="PTHR30055">
    <property type="entry name" value="HTH-TYPE TRANSCRIPTIONAL REGULATOR RUTR"/>
    <property type="match status" value="1"/>
</dbReference>
<dbReference type="Gene3D" id="1.10.357.10">
    <property type="entry name" value="Tetracycline Repressor, domain 2"/>
    <property type="match status" value="1"/>
</dbReference>
<dbReference type="Proteomes" id="UP001499878">
    <property type="component" value="Unassembled WGS sequence"/>
</dbReference>
<reference evidence="5" key="1">
    <citation type="journal article" date="2019" name="Int. J. Syst. Evol. Microbiol.">
        <title>The Global Catalogue of Microorganisms (GCM) 10K type strain sequencing project: providing services to taxonomists for standard genome sequencing and annotation.</title>
        <authorList>
            <consortium name="The Broad Institute Genomics Platform"/>
            <consortium name="The Broad Institute Genome Sequencing Center for Infectious Disease"/>
            <person name="Wu L."/>
            <person name="Ma J."/>
        </authorList>
    </citation>
    <scope>NUCLEOTIDE SEQUENCE [LARGE SCALE GENOMIC DNA]</scope>
    <source>
        <strain evidence="5">JCM 18306</strain>
    </source>
</reference>
<dbReference type="InterPro" id="IPR039536">
    <property type="entry name" value="TetR_C_Proteobacteria"/>
</dbReference>
<keyword evidence="5" id="KW-1185">Reference proteome</keyword>
<dbReference type="PROSITE" id="PS50977">
    <property type="entry name" value="HTH_TETR_2"/>
    <property type="match status" value="1"/>
</dbReference>